<dbReference type="InterPro" id="IPR027417">
    <property type="entry name" value="P-loop_NTPase"/>
</dbReference>
<evidence type="ECO:0000259" key="4">
    <source>
        <dbReference type="SMART" id="SM00382"/>
    </source>
</evidence>
<comment type="similarity">
    <text evidence="1">Belongs to the AAA ATPase family.</text>
</comment>
<evidence type="ECO:0000313" key="6">
    <source>
        <dbReference type="Proteomes" id="UP000013137"/>
    </source>
</evidence>
<dbReference type="AlphaFoldDB" id="N9U9W1"/>
<dbReference type="InterPro" id="IPR050221">
    <property type="entry name" value="26S_Proteasome_ATPase"/>
</dbReference>
<dbReference type="eggNOG" id="COG0464">
    <property type="taxonomic scope" value="Bacteria"/>
</dbReference>
<dbReference type="SUPFAM" id="SSF52540">
    <property type="entry name" value="P-loop containing nucleoside triphosphate hydrolases"/>
    <property type="match status" value="1"/>
</dbReference>
<gene>
    <name evidence="5" type="ORF">MALK_5640</name>
</gene>
<evidence type="ECO:0000256" key="3">
    <source>
        <dbReference type="ARBA" id="ARBA00022840"/>
    </source>
</evidence>
<organism evidence="5 6">
    <name type="scientific">Metamycoplasma alkalescens 14918</name>
    <dbReference type="NCBI Taxonomy" id="1188234"/>
    <lineage>
        <taxon>Bacteria</taxon>
        <taxon>Bacillati</taxon>
        <taxon>Mycoplasmatota</taxon>
        <taxon>Mycoplasmoidales</taxon>
        <taxon>Metamycoplasmataceae</taxon>
        <taxon>Metamycoplasma</taxon>
    </lineage>
</organism>
<evidence type="ECO:0000256" key="1">
    <source>
        <dbReference type="ARBA" id="ARBA00006914"/>
    </source>
</evidence>
<keyword evidence="3" id="KW-0067">ATP-binding</keyword>
<dbReference type="InterPro" id="IPR003959">
    <property type="entry name" value="ATPase_AAA_core"/>
</dbReference>
<dbReference type="GO" id="GO:0005524">
    <property type="term" value="F:ATP binding"/>
    <property type="evidence" value="ECO:0007669"/>
    <property type="project" value="UniProtKB-KW"/>
</dbReference>
<dbReference type="EMBL" id="AMWK01000014">
    <property type="protein sequence ID" value="ENY53708.1"/>
    <property type="molecule type" value="Genomic_DNA"/>
</dbReference>
<proteinExistence type="inferred from homology"/>
<dbReference type="RefSeq" id="WP_002881975.1">
    <property type="nucleotide sequence ID" value="NZ_AMWK01000014.1"/>
</dbReference>
<dbReference type="PATRIC" id="fig|1188234.3.peg.541"/>
<dbReference type="CDD" id="cd19481">
    <property type="entry name" value="RecA-like_protease"/>
    <property type="match status" value="1"/>
</dbReference>
<dbReference type="PANTHER" id="PTHR23073">
    <property type="entry name" value="26S PROTEASOME REGULATORY SUBUNIT"/>
    <property type="match status" value="1"/>
</dbReference>
<dbReference type="Proteomes" id="UP000013137">
    <property type="component" value="Unassembled WGS sequence"/>
</dbReference>
<dbReference type="GO" id="GO:0016887">
    <property type="term" value="F:ATP hydrolysis activity"/>
    <property type="evidence" value="ECO:0007669"/>
    <property type="project" value="InterPro"/>
</dbReference>
<accession>N9U9W1</accession>
<dbReference type="SMART" id="SM00382">
    <property type="entry name" value="AAA"/>
    <property type="match status" value="1"/>
</dbReference>
<dbReference type="Gene3D" id="3.40.50.300">
    <property type="entry name" value="P-loop containing nucleotide triphosphate hydrolases"/>
    <property type="match status" value="1"/>
</dbReference>
<dbReference type="InterPro" id="IPR003593">
    <property type="entry name" value="AAA+_ATPase"/>
</dbReference>
<evidence type="ECO:0000256" key="2">
    <source>
        <dbReference type="ARBA" id="ARBA00022741"/>
    </source>
</evidence>
<comment type="caution">
    <text evidence="5">The sequence shown here is derived from an EMBL/GenBank/DDBJ whole genome shotgun (WGS) entry which is preliminary data.</text>
</comment>
<keyword evidence="2" id="KW-0547">Nucleotide-binding</keyword>
<dbReference type="OrthoDB" id="9806903at2"/>
<sequence length="351" mass="40343">MTKGNVINLIRYYADKNDIAFKKEAYIIATEFTRMGDSQLAEYILSLLSDINTFVPQEYENENITFAKKINLKGDLLPLPSAIEEDIKGLINSCFNKGGVNKFLFAGSPGTGKTESAKNIARILKRELFIVDFNNLIDSKLGQTAKNISQLFEQINNLKAPQKAIILFDEIDGIALNRVDSSDIREMGRVTTSILKGLDNLNEEVLLIATTNLYQHFDRALSRRFDSIINFNRYEREDLIEISELLLNFFLNKYKYKNIAKNIRLFRKIIGSMNNIPYPGELKNMIKTCLAFSNPNDEFDYLKRLFNYDSEKKDLKFMKENGFSVREIELLTGNSKSKVSRDLKEKLNETK</sequence>
<protein>
    <submittedName>
        <fullName evidence="5">AAA family ATPase</fullName>
    </submittedName>
</protein>
<dbReference type="Pfam" id="PF00004">
    <property type="entry name" value="AAA"/>
    <property type="match status" value="1"/>
</dbReference>
<evidence type="ECO:0000313" key="5">
    <source>
        <dbReference type="EMBL" id="ENY53708.1"/>
    </source>
</evidence>
<name>N9U9W1_9BACT</name>
<keyword evidence="6" id="KW-1185">Reference proteome</keyword>
<reference evidence="5 6" key="1">
    <citation type="journal article" date="2013" name="Genome Announc.">
        <title>Draft Genome Sequences of Mycoplasma alkalescens, Mycoplasma arginini, and Mycoplasma bovigenitalium, Three Species with Equivocal Pathogenic Status for Cattle.</title>
        <authorList>
            <person name="Manso-Silvan L."/>
            <person name="Tardy F."/>
            <person name="Baranowski E."/>
            <person name="Barre A."/>
            <person name="Blanchard A."/>
            <person name="Breton M."/>
            <person name="Couture C."/>
            <person name="Citti C."/>
            <person name="Dordet-Frisoni E."/>
            <person name="Dupuy V."/>
            <person name="Gaurivaud P."/>
            <person name="Jacob D."/>
            <person name="Lemaitre C."/>
            <person name="Nikolski M."/>
            <person name="Nouvel L.X."/>
            <person name="Poumarat F."/>
            <person name="Thebault P."/>
            <person name="Theil S."/>
            <person name="Thiaucourt F."/>
            <person name="Sirand-Pugnet P."/>
        </authorList>
    </citation>
    <scope>NUCLEOTIDE SEQUENCE [LARGE SCALE GENOMIC DNA]</scope>
    <source>
        <strain evidence="5 6">14918</strain>
    </source>
</reference>
<feature type="domain" description="AAA+ ATPase" evidence="4">
    <location>
        <begin position="99"/>
        <end position="235"/>
    </location>
</feature>